<evidence type="ECO:0000313" key="2">
    <source>
        <dbReference type="Proteomes" id="UP001586593"/>
    </source>
</evidence>
<name>A0ABR3VWC9_9PEZI</name>
<proteinExistence type="predicted"/>
<dbReference type="PANTHER" id="PTHR34286">
    <property type="entry name" value="TRANSMEMBRANE PROTEIN"/>
    <property type="match status" value="1"/>
</dbReference>
<dbReference type="PANTHER" id="PTHR34286:SF1">
    <property type="entry name" value="TRANSMEMBRANE PROTEIN"/>
    <property type="match status" value="1"/>
</dbReference>
<evidence type="ECO:0000313" key="1">
    <source>
        <dbReference type="EMBL" id="KAL1846750.1"/>
    </source>
</evidence>
<comment type="caution">
    <text evidence="1">The sequence shown here is derived from an EMBL/GenBank/DDBJ whole genome shotgun (WGS) entry which is preliminary data.</text>
</comment>
<organism evidence="1 2">
    <name type="scientific">Phialemonium thermophilum</name>
    <dbReference type="NCBI Taxonomy" id="223376"/>
    <lineage>
        <taxon>Eukaryota</taxon>
        <taxon>Fungi</taxon>
        <taxon>Dikarya</taxon>
        <taxon>Ascomycota</taxon>
        <taxon>Pezizomycotina</taxon>
        <taxon>Sordariomycetes</taxon>
        <taxon>Sordariomycetidae</taxon>
        <taxon>Cephalothecales</taxon>
        <taxon>Cephalothecaceae</taxon>
        <taxon>Phialemonium</taxon>
    </lineage>
</organism>
<gene>
    <name evidence="1" type="ORF">VTK73DRAFT_220</name>
</gene>
<dbReference type="EMBL" id="JAZHXJ010001017">
    <property type="protein sequence ID" value="KAL1846750.1"/>
    <property type="molecule type" value="Genomic_DNA"/>
</dbReference>
<keyword evidence="2" id="KW-1185">Reference proteome</keyword>
<sequence>MGGGHKVSYPKHVWSPAGGWYCQPANWRSNTAVFGLIIVGITALAWKASAEIEYRPHMPEPDRFYPSRHWSKQIIAHERAQKEKQTLDQAKPE</sequence>
<protein>
    <submittedName>
        <fullName evidence="1">Uncharacterized protein</fullName>
    </submittedName>
</protein>
<accession>A0ABR3VWC9</accession>
<reference evidence="1 2" key="1">
    <citation type="journal article" date="2024" name="Commun. Biol.">
        <title>Comparative genomic analysis of thermophilic fungi reveals convergent evolutionary adaptations and gene losses.</title>
        <authorList>
            <person name="Steindorff A.S."/>
            <person name="Aguilar-Pontes M.V."/>
            <person name="Robinson A.J."/>
            <person name="Andreopoulos B."/>
            <person name="LaButti K."/>
            <person name="Kuo A."/>
            <person name="Mondo S."/>
            <person name="Riley R."/>
            <person name="Otillar R."/>
            <person name="Haridas S."/>
            <person name="Lipzen A."/>
            <person name="Grimwood J."/>
            <person name="Schmutz J."/>
            <person name="Clum A."/>
            <person name="Reid I.D."/>
            <person name="Moisan M.C."/>
            <person name="Butler G."/>
            <person name="Nguyen T.T.M."/>
            <person name="Dewar K."/>
            <person name="Conant G."/>
            <person name="Drula E."/>
            <person name="Henrissat B."/>
            <person name="Hansel C."/>
            <person name="Singer S."/>
            <person name="Hutchinson M.I."/>
            <person name="de Vries R.P."/>
            <person name="Natvig D.O."/>
            <person name="Powell A.J."/>
            <person name="Tsang A."/>
            <person name="Grigoriev I.V."/>
        </authorList>
    </citation>
    <scope>NUCLEOTIDE SEQUENCE [LARGE SCALE GENOMIC DNA]</scope>
    <source>
        <strain evidence="1 2">ATCC 24622</strain>
    </source>
</reference>
<dbReference type="Proteomes" id="UP001586593">
    <property type="component" value="Unassembled WGS sequence"/>
</dbReference>